<evidence type="ECO:0000313" key="2">
    <source>
        <dbReference type="Proteomes" id="UP000190648"/>
    </source>
</evidence>
<proteinExistence type="predicted"/>
<evidence type="ECO:0000313" key="1">
    <source>
        <dbReference type="EMBL" id="OPJ77758.1"/>
    </source>
</evidence>
<gene>
    <name evidence="1" type="ORF">AV530_000067</name>
</gene>
<dbReference type="Proteomes" id="UP000190648">
    <property type="component" value="Unassembled WGS sequence"/>
</dbReference>
<reference evidence="1 2" key="1">
    <citation type="submission" date="2016-02" db="EMBL/GenBank/DDBJ databases">
        <title>Band-tailed pigeon sequencing and assembly.</title>
        <authorList>
            <person name="Soares A.E."/>
            <person name="Novak B.J."/>
            <person name="Rice E.S."/>
            <person name="O'Connell B."/>
            <person name="Chang D."/>
            <person name="Weber S."/>
            <person name="Shapiro B."/>
        </authorList>
    </citation>
    <scope>NUCLEOTIDE SEQUENCE [LARGE SCALE GENOMIC DNA]</scope>
    <source>
        <strain evidence="1">BTP2013</strain>
        <tissue evidence="1">Blood</tissue>
    </source>
</reference>
<protein>
    <submittedName>
        <fullName evidence="1">Uncharacterized protein</fullName>
    </submittedName>
</protein>
<name>A0A1V4JZX2_PATFA</name>
<comment type="caution">
    <text evidence="1">The sequence shown here is derived from an EMBL/GenBank/DDBJ whole genome shotgun (WGS) entry which is preliminary data.</text>
</comment>
<sequence length="81" mass="8641">MWTSFSPECGVCSWDKGKLVVKLGNDGEALAASTCTLPELERNSKSQDEQLFCGPALCASKDGELPLNTTGWYVLVTDGGI</sequence>
<accession>A0A1V4JZX2</accession>
<dbReference type="EMBL" id="LSYS01005240">
    <property type="protein sequence ID" value="OPJ77758.1"/>
    <property type="molecule type" value="Genomic_DNA"/>
</dbReference>
<organism evidence="1 2">
    <name type="scientific">Patagioenas fasciata monilis</name>
    <dbReference type="NCBI Taxonomy" id="372326"/>
    <lineage>
        <taxon>Eukaryota</taxon>
        <taxon>Metazoa</taxon>
        <taxon>Chordata</taxon>
        <taxon>Craniata</taxon>
        <taxon>Vertebrata</taxon>
        <taxon>Euteleostomi</taxon>
        <taxon>Archelosauria</taxon>
        <taxon>Archosauria</taxon>
        <taxon>Dinosauria</taxon>
        <taxon>Saurischia</taxon>
        <taxon>Theropoda</taxon>
        <taxon>Coelurosauria</taxon>
        <taxon>Aves</taxon>
        <taxon>Neognathae</taxon>
        <taxon>Neoaves</taxon>
        <taxon>Columbimorphae</taxon>
        <taxon>Columbiformes</taxon>
        <taxon>Columbidae</taxon>
        <taxon>Patagioenas</taxon>
    </lineage>
</organism>
<keyword evidence="2" id="KW-1185">Reference proteome</keyword>
<dbReference type="AlphaFoldDB" id="A0A1V4JZX2"/>